<dbReference type="EMBL" id="JAUESC010000381">
    <property type="protein sequence ID" value="KAK0590528.1"/>
    <property type="molecule type" value="Genomic_DNA"/>
</dbReference>
<gene>
    <name evidence="3" type="ORF">LWI29_028446</name>
</gene>
<dbReference type="AlphaFoldDB" id="A0AA39SGC4"/>
<reference evidence="3" key="2">
    <citation type="submission" date="2023-06" db="EMBL/GenBank/DDBJ databases">
        <authorList>
            <person name="Swenson N.G."/>
            <person name="Wegrzyn J.L."/>
            <person name="Mcevoy S.L."/>
        </authorList>
    </citation>
    <scope>NUCLEOTIDE SEQUENCE</scope>
    <source>
        <strain evidence="3">NS2018</strain>
        <tissue evidence="3">Leaf</tissue>
    </source>
</reference>
<dbReference type="PROSITE" id="PS50176">
    <property type="entry name" value="ARM_REPEAT"/>
    <property type="match status" value="1"/>
</dbReference>
<dbReference type="InterPro" id="IPR011989">
    <property type="entry name" value="ARM-like"/>
</dbReference>
<proteinExistence type="predicted"/>
<feature type="repeat" description="ARM" evidence="2">
    <location>
        <begin position="148"/>
        <end position="189"/>
    </location>
</feature>
<comment type="caution">
    <text evidence="3">The sequence shown here is derived from an EMBL/GenBank/DDBJ whole genome shotgun (WGS) entry which is preliminary data.</text>
</comment>
<evidence type="ECO:0000256" key="2">
    <source>
        <dbReference type="PROSITE-ProRule" id="PRU00259"/>
    </source>
</evidence>
<keyword evidence="4" id="KW-1185">Reference proteome</keyword>
<accession>A0AA39SGC4</accession>
<dbReference type="PANTHER" id="PTHR46710:SF1">
    <property type="entry name" value="ARM REPEAT PROTEIN INTERACTING WITH ABF2"/>
    <property type="match status" value="1"/>
</dbReference>
<name>A0AA39SGC4_ACESA</name>
<keyword evidence="1" id="KW-0677">Repeat</keyword>
<reference evidence="3" key="1">
    <citation type="journal article" date="2022" name="Plant J.">
        <title>Strategies of tolerance reflected in two North American maple genomes.</title>
        <authorList>
            <person name="McEvoy S.L."/>
            <person name="Sezen U.U."/>
            <person name="Trouern-Trend A."/>
            <person name="McMahon S.M."/>
            <person name="Schaberg P.G."/>
            <person name="Yang J."/>
            <person name="Wegrzyn J.L."/>
            <person name="Swenson N.G."/>
        </authorList>
    </citation>
    <scope>NUCLEOTIDE SEQUENCE</scope>
    <source>
        <strain evidence="3">NS2018</strain>
    </source>
</reference>
<evidence type="ECO:0000313" key="4">
    <source>
        <dbReference type="Proteomes" id="UP001168877"/>
    </source>
</evidence>
<sequence length="229" mass="25235">MSCRCRLFMPSPSLLAVAVSISAIYGRLHRRRCQLWPSPSPYPSLSLSLSSSWLLSPLLRSSHCLFANLISSLSGATFFLTLTLLAGVDISSWGMEGSCYPCKVRRNASVSSNMDNIILQSNSSNNPGPLKTLKNIFPEHQQLIVDNGALLHLVNLLKRHKDGNGARAVYSVIRRAADAIANLAHENSSIKTCVRVFAGARGPWHLKTRKMRIRLLNATLFQPHSDAMI</sequence>
<evidence type="ECO:0000313" key="3">
    <source>
        <dbReference type="EMBL" id="KAK0590528.1"/>
    </source>
</evidence>
<dbReference type="InterPro" id="IPR000225">
    <property type="entry name" value="Armadillo"/>
</dbReference>
<dbReference type="Proteomes" id="UP001168877">
    <property type="component" value="Unassembled WGS sequence"/>
</dbReference>
<organism evidence="3 4">
    <name type="scientific">Acer saccharum</name>
    <name type="common">Sugar maple</name>
    <dbReference type="NCBI Taxonomy" id="4024"/>
    <lineage>
        <taxon>Eukaryota</taxon>
        <taxon>Viridiplantae</taxon>
        <taxon>Streptophyta</taxon>
        <taxon>Embryophyta</taxon>
        <taxon>Tracheophyta</taxon>
        <taxon>Spermatophyta</taxon>
        <taxon>Magnoliopsida</taxon>
        <taxon>eudicotyledons</taxon>
        <taxon>Gunneridae</taxon>
        <taxon>Pentapetalae</taxon>
        <taxon>rosids</taxon>
        <taxon>malvids</taxon>
        <taxon>Sapindales</taxon>
        <taxon>Sapindaceae</taxon>
        <taxon>Hippocastanoideae</taxon>
        <taxon>Acereae</taxon>
        <taxon>Acer</taxon>
    </lineage>
</organism>
<dbReference type="SMART" id="SM00185">
    <property type="entry name" value="ARM"/>
    <property type="match status" value="1"/>
</dbReference>
<evidence type="ECO:0000256" key="1">
    <source>
        <dbReference type="ARBA" id="ARBA00022737"/>
    </source>
</evidence>
<protein>
    <submittedName>
        <fullName evidence="3">Uncharacterized protein</fullName>
    </submittedName>
</protein>
<dbReference type="InterPro" id="IPR044282">
    <property type="entry name" value="ABAP1/ARIA"/>
</dbReference>
<dbReference type="PANTHER" id="PTHR46710">
    <property type="entry name" value="ARM REPEAT PROTEIN INTERACTING WITH ABF2"/>
    <property type="match status" value="1"/>
</dbReference>
<dbReference type="Gene3D" id="1.25.10.10">
    <property type="entry name" value="Leucine-rich Repeat Variant"/>
    <property type="match status" value="1"/>
</dbReference>